<evidence type="ECO:0000259" key="1">
    <source>
        <dbReference type="Pfam" id="PF18922"/>
    </source>
</evidence>
<gene>
    <name evidence="2" type="ORF">D0T90_02100</name>
</gene>
<keyword evidence="3" id="KW-1185">Reference proteome</keyword>
<dbReference type="EMBL" id="CP031699">
    <property type="protein sequence ID" value="QEY23438.1"/>
    <property type="molecule type" value="Genomic_DNA"/>
</dbReference>
<evidence type="ECO:0000313" key="2">
    <source>
        <dbReference type="EMBL" id="QEY23438.1"/>
    </source>
</evidence>
<evidence type="ECO:0000313" key="3">
    <source>
        <dbReference type="Proteomes" id="UP000325536"/>
    </source>
</evidence>
<accession>A0A5P3MPM7</accession>
<organism evidence="2 3">
    <name type="scientific">Neisseria animalis</name>
    <dbReference type="NCBI Taxonomy" id="492"/>
    <lineage>
        <taxon>Bacteria</taxon>
        <taxon>Pseudomonadati</taxon>
        <taxon>Pseudomonadota</taxon>
        <taxon>Betaproteobacteria</taxon>
        <taxon>Neisseriales</taxon>
        <taxon>Neisseriaceae</taxon>
        <taxon>Neisseria</taxon>
    </lineage>
</organism>
<dbReference type="AlphaFoldDB" id="A0A5P3MPM7"/>
<reference evidence="2 3" key="1">
    <citation type="submission" date="2018-08" db="EMBL/GenBank/DDBJ databases">
        <title>Neisseria animalis ATCC 49930 complete genome.</title>
        <authorList>
            <person name="Veseli I.A."/>
            <person name="Mascarenhas dos Santos A.C."/>
            <person name="Buttler R."/>
            <person name="Pombert J.-F."/>
        </authorList>
    </citation>
    <scope>NUCLEOTIDE SEQUENCE [LARGE SCALE GENOMIC DNA]</scope>
    <source>
        <strain evidence="2 3">ATCC 49930</strain>
    </source>
</reference>
<dbReference type="Proteomes" id="UP000325536">
    <property type="component" value="Chromosome"/>
</dbReference>
<sequence>MGGYFPIIMPSVNSDLDCTPCLPCLKPCRRPDFLDWIAMSFSNLTVVAVTGSDAYTEGSAYAVARSCRELPGARGLLVSPSRPRAFDEAELSALPLAHYACRPFGYLEYNYFMLYLLADLIETDYCLVVQNDGWVLDGKNWRDEFWQYDYLGAPIPKLGRLQNGVWEIGWSDKWFECVTKQLPMDGYELQNGGFSLRSRRLLEAPRRYGLFVPPEMPQPVRPPHSGGRQEDIKIAVAFSTAANEDVLLSGLWRQGLEEQGFRFAPLGVADWFAYESTITPPLRNVPFEDILGVHSMGRWLLEGLDTVRFVGVDEEHFHNVLLADPHAKLWINAALQQGLHLFFD</sequence>
<dbReference type="KEGG" id="naq:D0T90_02100"/>
<feature type="domain" description="DUF5672" evidence="1">
    <location>
        <begin position="116"/>
        <end position="282"/>
    </location>
</feature>
<name>A0A5P3MPM7_NEIAN</name>
<dbReference type="InterPro" id="IPR043729">
    <property type="entry name" value="DUF5672"/>
</dbReference>
<dbReference type="Pfam" id="PF18922">
    <property type="entry name" value="DUF5672"/>
    <property type="match status" value="1"/>
</dbReference>
<protein>
    <recommendedName>
        <fullName evidence="1">DUF5672 domain-containing protein</fullName>
    </recommendedName>
</protein>
<proteinExistence type="predicted"/>